<dbReference type="PROSITE" id="PS50940">
    <property type="entry name" value="CHIT_BIND_II"/>
    <property type="match status" value="1"/>
</dbReference>
<feature type="domain" description="Chitin-binding type-2" evidence="3">
    <location>
        <begin position="21"/>
        <end position="79"/>
    </location>
</feature>
<evidence type="ECO:0000256" key="1">
    <source>
        <dbReference type="SAM" id="MobiDB-lite"/>
    </source>
</evidence>
<organism evidence="4 5">
    <name type="scientific">Clunio marinus</name>
    <dbReference type="NCBI Taxonomy" id="568069"/>
    <lineage>
        <taxon>Eukaryota</taxon>
        <taxon>Metazoa</taxon>
        <taxon>Ecdysozoa</taxon>
        <taxon>Arthropoda</taxon>
        <taxon>Hexapoda</taxon>
        <taxon>Insecta</taxon>
        <taxon>Pterygota</taxon>
        <taxon>Neoptera</taxon>
        <taxon>Endopterygota</taxon>
        <taxon>Diptera</taxon>
        <taxon>Nematocera</taxon>
        <taxon>Chironomoidea</taxon>
        <taxon>Chironomidae</taxon>
        <taxon>Clunio</taxon>
    </lineage>
</organism>
<dbReference type="EMBL" id="CVRI01000037">
    <property type="protein sequence ID" value="CRK93298.1"/>
    <property type="molecule type" value="Genomic_DNA"/>
</dbReference>
<gene>
    <name evidence="4" type="ORF">CLUMA_CG006841</name>
</gene>
<dbReference type="Proteomes" id="UP000183832">
    <property type="component" value="Unassembled WGS sequence"/>
</dbReference>
<dbReference type="SMART" id="SM00494">
    <property type="entry name" value="ChtBD2"/>
    <property type="match status" value="2"/>
</dbReference>
<evidence type="ECO:0000313" key="4">
    <source>
        <dbReference type="EMBL" id="CRK93298.1"/>
    </source>
</evidence>
<name>A0A1J1I0J7_9DIPT</name>
<feature type="compositionally biased region" description="Low complexity" evidence="1">
    <location>
        <begin position="105"/>
        <end position="122"/>
    </location>
</feature>
<feature type="region of interest" description="Disordered" evidence="1">
    <location>
        <begin position="85"/>
        <end position="129"/>
    </location>
</feature>
<feature type="chain" id="PRO_5012339678" evidence="2">
    <location>
        <begin position="21"/>
        <end position="217"/>
    </location>
</feature>
<dbReference type="Pfam" id="PF01607">
    <property type="entry name" value="CBM_14"/>
    <property type="match status" value="1"/>
</dbReference>
<sequence>MRVSHLSLFILLMLTGKVLSANPCDSLTAGTGTIADPDDCSKYYTCIAFLSFSSTCRSYQVFDSVKKTCVAGNQNTCLIYDTEASSTDSTYSPSTEATESESSKVEATSTAEVTTEASTTSETTEKSTIDSFYSESGEMSTTEAEVDLDSICHGTFFGARPYPGSRKLFIGCIYQKGRVLTCRSDDFFHPILLECLTNFTELEINLRRIKLHRNKIF</sequence>
<accession>A0A1J1I0J7</accession>
<feature type="signal peptide" evidence="2">
    <location>
        <begin position="1"/>
        <end position="20"/>
    </location>
</feature>
<dbReference type="Gene3D" id="2.170.140.10">
    <property type="entry name" value="Chitin binding domain"/>
    <property type="match status" value="1"/>
</dbReference>
<evidence type="ECO:0000256" key="2">
    <source>
        <dbReference type="SAM" id="SignalP"/>
    </source>
</evidence>
<evidence type="ECO:0000259" key="3">
    <source>
        <dbReference type="PROSITE" id="PS50940"/>
    </source>
</evidence>
<dbReference type="InterPro" id="IPR002557">
    <property type="entry name" value="Chitin-bd_dom"/>
</dbReference>
<reference evidence="4 5" key="1">
    <citation type="submission" date="2015-04" db="EMBL/GenBank/DDBJ databases">
        <authorList>
            <person name="Syromyatnikov M.Y."/>
            <person name="Popov V.N."/>
        </authorList>
    </citation>
    <scope>NUCLEOTIDE SEQUENCE [LARGE SCALE GENOMIC DNA]</scope>
</reference>
<dbReference type="InterPro" id="IPR036508">
    <property type="entry name" value="Chitin-bd_dom_sf"/>
</dbReference>
<dbReference type="OrthoDB" id="6020543at2759"/>
<keyword evidence="5" id="KW-1185">Reference proteome</keyword>
<protein>
    <submittedName>
        <fullName evidence="4">CLUMA_CG006841, isoform A</fullName>
    </submittedName>
</protein>
<keyword evidence="2" id="KW-0732">Signal</keyword>
<dbReference type="GO" id="GO:0008061">
    <property type="term" value="F:chitin binding"/>
    <property type="evidence" value="ECO:0007669"/>
    <property type="project" value="InterPro"/>
</dbReference>
<dbReference type="SUPFAM" id="SSF57625">
    <property type="entry name" value="Invertebrate chitin-binding proteins"/>
    <property type="match status" value="2"/>
</dbReference>
<evidence type="ECO:0000313" key="5">
    <source>
        <dbReference type="Proteomes" id="UP000183832"/>
    </source>
</evidence>
<dbReference type="AlphaFoldDB" id="A0A1J1I0J7"/>
<proteinExistence type="predicted"/>
<dbReference type="GO" id="GO:0005576">
    <property type="term" value="C:extracellular region"/>
    <property type="evidence" value="ECO:0007669"/>
    <property type="project" value="InterPro"/>
</dbReference>